<dbReference type="InterPro" id="IPR057244">
    <property type="entry name" value="GAIN_B"/>
</dbReference>
<dbReference type="Pfam" id="PF01825">
    <property type="entry name" value="GPS"/>
    <property type="match status" value="1"/>
</dbReference>
<dbReference type="GO" id="GO:0005886">
    <property type="term" value="C:plasma membrane"/>
    <property type="evidence" value="ECO:0007669"/>
    <property type="project" value="TreeGrafter"/>
</dbReference>
<dbReference type="SMART" id="SM00303">
    <property type="entry name" value="GPS"/>
    <property type="match status" value="1"/>
</dbReference>
<dbReference type="GO" id="GO:0007189">
    <property type="term" value="P:adenylate cyclase-activating G protein-coupled receptor signaling pathway"/>
    <property type="evidence" value="ECO:0007669"/>
    <property type="project" value="TreeGrafter"/>
</dbReference>
<evidence type="ECO:0000256" key="6">
    <source>
        <dbReference type="SAM" id="Phobius"/>
    </source>
</evidence>
<name>A0A9N7USX2_PLEPL</name>
<dbReference type="InterPro" id="IPR000203">
    <property type="entry name" value="GPS"/>
</dbReference>
<dbReference type="PANTHER" id="PTHR12011">
    <property type="entry name" value="ADHESION G-PROTEIN COUPLED RECEPTOR"/>
    <property type="match status" value="1"/>
</dbReference>
<organism evidence="9 10">
    <name type="scientific">Pleuronectes platessa</name>
    <name type="common">European plaice</name>
    <dbReference type="NCBI Taxonomy" id="8262"/>
    <lineage>
        <taxon>Eukaryota</taxon>
        <taxon>Metazoa</taxon>
        <taxon>Chordata</taxon>
        <taxon>Craniata</taxon>
        <taxon>Vertebrata</taxon>
        <taxon>Euteleostomi</taxon>
        <taxon>Actinopterygii</taxon>
        <taxon>Neopterygii</taxon>
        <taxon>Teleostei</taxon>
        <taxon>Neoteleostei</taxon>
        <taxon>Acanthomorphata</taxon>
        <taxon>Carangaria</taxon>
        <taxon>Pleuronectiformes</taxon>
        <taxon>Pleuronectoidei</taxon>
        <taxon>Pleuronectidae</taxon>
        <taxon>Pleuronectes</taxon>
    </lineage>
</organism>
<evidence type="ECO:0000256" key="3">
    <source>
        <dbReference type="ARBA" id="ARBA00022989"/>
    </source>
</evidence>
<dbReference type="Gene3D" id="2.60.220.50">
    <property type="match status" value="1"/>
</dbReference>
<dbReference type="InterPro" id="IPR000832">
    <property type="entry name" value="GPCR_2_secretin-like"/>
</dbReference>
<dbReference type="GO" id="GO:0007166">
    <property type="term" value="P:cell surface receptor signaling pathway"/>
    <property type="evidence" value="ECO:0007669"/>
    <property type="project" value="InterPro"/>
</dbReference>
<evidence type="ECO:0000313" key="10">
    <source>
        <dbReference type="Proteomes" id="UP001153269"/>
    </source>
</evidence>
<feature type="transmembrane region" description="Helical" evidence="6">
    <location>
        <begin position="71"/>
        <end position="96"/>
    </location>
</feature>
<feature type="transmembrane region" description="Helical" evidence="6">
    <location>
        <begin position="108"/>
        <end position="125"/>
    </location>
</feature>
<keyword evidence="5" id="KW-1015">Disulfide bond</keyword>
<evidence type="ECO:0000256" key="5">
    <source>
        <dbReference type="ARBA" id="ARBA00023157"/>
    </source>
</evidence>
<feature type="transmembrane region" description="Helical" evidence="6">
    <location>
        <begin position="178"/>
        <end position="202"/>
    </location>
</feature>
<dbReference type="PROSITE" id="PS51257">
    <property type="entry name" value="PROKAR_LIPOPROTEIN"/>
    <property type="match status" value="1"/>
</dbReference>
<evidence type="ECO:0000256" key="2">
    <source>
        <dbReference type="ARBA" id="ARBA00022692"/>
    </source>
</evidence>
<evidence type="ECO:0000259" key="8">
    <source>
        <dbReference type="PROSITE" id="PS50261"/>
    </source>
</evidence>
<dbReference type="Pfam" id="PF00002">
    <property type="entry name" value="7tm_2"/>
    <property type="match status" value="1"/>
</dbReference>
<keyword evidence="4 6" id="KW-0472">Membrane</keyword>
<evidence type="ECO:0000259" key="7">
    <source>
        <dbReference type="PROSITE" id="PS50221"/>
    </source>
</evidence>
<comment type="subcellular location">
    <subcellularLocation>
        <location evidence="1">Membrane</location>
        <topology evidence="1">Multi-pass membrane protein</topology>
    </subcellularLocation>
</comment>
<sequence length="330" mass="36707">MVTEYKMPGSGTETRVPRCVFYNVTTHAYSSSGCVTLWERGQEHITCSCDHLTYFGVLMVSAPLTHLDQEILTYISQISCSLSVIALVFTVLIFITNRKLREDVSMKILVNLAVALILLNLHFLPSHIVAAQSSTGLCLYMALFLHYSLLATFSWMALEGFHIYLLIVKVFNIYIKKYIFKLALVGWGIPAIIVALVTCVSLHHSKEFGTIDFDRAKRDTCTLLGVTTLLGLTWGLVLFSFGSLTVPGLYLFCILNSLQGVFIFLWSVMSLRKNRNTLVPLLLILLLPNSLANQICINIANVYNMDITITNTSIVVDRSSNVQCNAGSSS</sequence>
<evidence type="ECO:0000256" key="4">
    <source>
        <dbReference type="ARBA" id="ARBA00023136"/>
    </source>
</evidence>
<feature type="transmembrane region" description="Helical" evidence="6">
    <location>
        <begin position="223"/>
        <end position="242"/>
    </location>
</feature>
<dbReference type="PRINTS" id="PR00249">
    <property type="entry name" value="GPCRSECRETIN"/>
</dbReference>
<evidence type="ECO:0000313" key="9">
    <source>
        <dbReference type="EMBL" id="CAB1438536.1"/>
    </source>
</evidence>
<dbReference type="EMBL" id="CADEAL010002178">
    <property type="protein sequence ID" value="CAB1438536.1"/>
    <property type="molecule type" value="Genomic_DNA"/>
</dbReference>
<keyword evidence="3 6" id="KW-1133">Transmembrane helix</keyword>
<dbReference type="Gene3D" id="1.20.1070.10">
    <property type="entry name" value="Rhodopsin 7-helix transmembrane proteins"/>
    <property type="match status" value="1"/>
</dbReference>
<reference evidence="9" key="1">
    <citation type="submission" date="2020-03" db="EMBL/GenBank/DDBJ databases">
        <authorList>
            <person name="Weist P."/>
        </authorList>
    </citation>
    <scope>NUCLEOTIDE SEQUENCE</scope>
</reference>
<feature type="domain" description="G-protein coupled receptors family 2 profile 2" evidence="8">
    <location>
        <begin position="72"/>
        <end position="258"/>
    </location>
</feature>
<evidence type="ECO:0000256" key="1">
    <source>
        <dbReference type="ARBA" id="ARBA00004141"/>
    </source>
</evidence>
<feature type="transmembrane region" description="Helical" evidence="6">
    <location>
        <begin position="281"/>
        <end position="303"/>
    </location>
</feature>
<dbReference type="AlphaFoldDB" id="A0A9N7USX2"/>
<dbReference type="PROSITE" id="PS50221">
    <property type="entry name" value="GAIN_B"/>
    <property type="match status" value="1"/>
</dbReference>
<dbReference type="InterPro" id="IPR046338">
    <property type="entry name" value="GAIN_dom_sf"/>
</dbReference>
<protein>
    <submittedName>
        <fullName evidence="9">Uncharacterized protein</fullName>
    </submittedName>
</protein>
<dbReference type="PROSITE" id="PS50261">
    <property type="entry name" value="G_PROTEIN_RECEP_F2_4"/>
    <property type="match status" value="1"/>
</dbReference>
<feature type="transmembrane region" description="Helical" evidence="6">
    <location>
        <begin position="137"/>
        <end position="158"/>
    </location>
</feature>
<gene>
    <name evidence="9" type="ORF">PLEPLA_LOCUS26442</name>
</gene>
<dbReference type="InterPro" id="IPR017981">
    <property type="entry name" value="GPCR_2-like_7TM"/>
</dbReference>
<accession>A0A9N7USX2</accession>
<keyword evidence="10" id="KW-1185">Reference proteome</keyword>
<dbReference type="Proteomes" id="UP001153269">
    <property type="component" value="Unassembled WGS sequence"/>
</dbReference>
<feature type="domain" description="GAIN-B" evidence="7">
    <location>
        <begin position="1"/>
        <end position="65"/>
    </location>
</feature>
<comment type="caution">
    <text evidence="9">The sequence shown here is derived from an EMBL/GenBank/DDBJ whole genome shotgun (WGS) entry which is preliminary data.</text>
</comment>
<dbReference type="PANTHER" id="PTHR12011:SF326">
    <property type="entry name" value="ADHESION G-PROTEIN COUPLED RECEPTOR G5"/>
    <property type="match status" value="1"/>
</dbReference>
<proteinExistence type="predicted"/>
<dbReference type="GO" id="GO:0004930">
    <property type="term" value="F:G protein-coupled receptor activity"/>
    <property type="evidence" value="ECO:0007669"/>
    <property type="project" value="InterPro"/>
</dbReference>
<feature type="transmembrane region" description="Helical" evidence="6">
    <location>
        <begin position="248"/>
        <end position="269"/>
    </location>
</feature>
<keyword evidence="2 6" id="KW-0812">Transmembrane</keyword>